<protein>
    <submittedName>
        <fullName evidence="1">Uncharacterized protein</fullName>
    </submittedName>
</protein>
<proteinExistence type="predicted"/>
<accession>A0A397YNV5</accession>
<name>A0A397YNV5_BRACM</name>
<sequence>MHEVLSNEARGVEADMKQVNVETVSMHEVSNEARGVETDKEQAQFSAVSDQVVVQVENSETSLVLASTDQIVEYINEIEIEQL</sequence>
<gene>
    <name evidence="1" type="ORF">BRARA_G01006</name>
</gene>
<evidence type="ECO:0000313" key="1">
    <source>
        <dbReference type="EMBL" id="RID53624.1"/>
    </source>
</evidence>
<organism evidence="1 2">
    <name type="scientific">Brassica campestris</name>
    <name type="common">Field mustard</name>
    <dbReference type="NCBI Taxonomy" id="3711"/>
    <lineage>
        <taxon>Eukaryota</taxon>
        <taxon>Viridiplantae</taxon>
        <taxon>Streptophyta</taxon>
        <taxon>Embryophyta</taxon>
        <taxon>Tracheophyta</taxon>
        <taxon>Spermatophyta</taxon>
        <taxon>Magnoliopsida</taxon>
        <taxon>eudicotyledons</taxon>
        <taxon>Gunneridae</taxon>
        <taxon>Pentapetalae</taxon>
        <taxon>rosids</taxon>
        <taxon>malvids</taxon>
        <taxon>Brassicales</taxon>
        <taxon>Brassicaceae</taxon>
        <taxon>Brassiceae</taxon>
        <taxon>Brassica</taxon>
    </lineage>
</organism>
<evidence type="ECO:0000313" key="2">
    <source>
        <dbReference type="Proteomes" id="UP000264353"/>
    </source>
</evidence>
<dbReference type="AlphaFoldDB" id="A0A397YNV5"/>
<dbReference type="Proteomes" id="UP000264353">
    <property type="component" value="Chromosome A7"/>
</dbReference>
<reference evidence="1 2" key="1">
    <citation type="submission" date="2018-06" db="EMBL/GenBank/DDBJ databases">
        <title>WGS assembly of Brassica rapa FPsc.</title>
        <authorList>
            <person name="Bowman J."/>
            <person name="Kohchi T."/>
            <person name="Yamato K."/>
            <person name="Jenkins J."/>
            <person name="Shu S."/>
            <person name="Ishizaki K."/>
            <person name="Yamaoka S."/>
            <person name="Nishihama R."/>
            <person name="Nakamura Y."/>
            <person name="Berger F."/>
            <person name="Adam C."/>
            <person name="Aki S."/>
            <person name="Althoff F."/>
            <person name="Araki T."/>
            <person name="Arteaga-Vazquez M."/>
            <person name="Balasubrmanian S."/>
            <person name="Bauer D."/>
            <person name="Boehm C."/>
            <person name="Briginshaw L."/>
            <person name="Caballero-Perez J."/>
            <person name="Catarino B."/>
            <person name="Chen F."/>
            <person name="Chiyoda S."/>
            <person name="Chovatia M."/>
            <person name="Davies K."/>
            <person name="Delmans M."/>
            <person name="Demura T."/>
            <person name="Dierschke T."/>
            <person name="Dolan L."/>
            <person name="Dorantes-Acosta A."/>
            <person name="Eklund D."/>
            <person name="Florent S."/>
            <person name="Flores-Sandoval E."/>
            <person name="Fujiyama A."/>
            <person name="Fukuzawa H."/>
            <person name="Galik B."/>
            <person name="Grimanelli D."/>
            <person name="Grimwood J."/>
            <person name="Grossniklaus U."/>
            <person name="Hamada T."/>
            <person name="Haseloff J."/>
            <person name="Hetherington A."/>
            <person name="Higo A."/>
            <person name="Hirakawa Y."/>
            <person name="Hundley H."/>
            <person name="Ikeda Y."/>
            <person name="Inoue K."/>
            <person name="Inoue S."/>
            <person name="Ishida S."/>
            <person name="Jia Q."/>
            <person name="Kakita M."/>
            <person name="Kanazawa T."/>
            <person name="Kawai Y."/>
            <person name="Kawashima T."/>
            <person name="Kennedy M."/>
            <person name="Kinose K."/>
            <person name="Kinoshita T."/>
            <person name="Kohara Y."/>
            <person name="Koide E."/>
            <person name="Komatsu K."/>
            <person name="Kopischke S."/>
            <person name="Kubo M."/>
            <person name="Kyozuka J."/>
            <person name="Lagercrantz U."/>
            <person name="Lin S."/>
            <person name="Lindquist E."/>
            <person name="Lipzen A."/>
            <person name="Lu C."/>
            <person name="Luna E."/>
            <person name="Martienssen R."/>
            <person name="Minamino N."/>
            <person name="Mizutani M."/>
            <person name="Mizutani M."/>
            <person name="Mochizuki N."/>
            <person name="Monte I."/>
            <person name="Mosher R."/>
            <person name="Nagasaki H."/>
            <person name="Nakagami H."/>
            <person name="Naramoto S."/>
            <person name="Nishitani K."/>
            <person name="Ohtani M."/>
            <person name="Okamoto T."/>
            <person name="Okumura M."/>
            <person name="Phillips J."/>
            <person name="Pollak B."/>
            <person name="Reinders A."/>
            <person name="Roevekamp M."/>
            <person name="Sano R."/>
            <person name="Sawa S."/>
            <person name="Schmid M."/>
            <person name="Shirakawa M."/>
            <person name="Solano R."/>
            <person name="Spunde A."/>
            <person name="Suetsugu N."/>
            <person name="Sugano S."/>
            <person name="Sugiyama A."/>
            <person name="Sun R."/>
            <person name="Suzuki Y."/>
            <person name="Takenaka M."/>
            <person name="Takezawa D."/>
            <person name="Tomogane H."/>
            <person name="Tsuzuki M."/>
            <person name="Ueda T."/>
            <person name="Umeda M."/>
            <person name="Ward J."/>
            <person name="Watanabe Y."/>
            <person name="Yazaki K."/>
            <person name="Yokoyama R."/>
            <person name="Yoshitake Y."/>
            <person name="Yotsui I."/>
            <person name="Zachgo S."/>
            <person name="Schmutz J."/>
        </authorList>
    </citation>
    <scope>NUCLEOTIDE SEQUENCE [LARGE SCALE GENOMIC DNA]</scope>
    <source>
        <strain evidence="2">cv. B-3</strain>
    </source>
</reference>
<dbReference type="EMBL" id="CM010634">
    <property type="protein sequence ID" value="RID53624.1"/>
    <property type="molecule type" value="Genomic_DNA"/>
</dbReference>